<reference evidence="3" key="1">
    <citation type="journal article" date="2020" name="Nature">
        <title>Giant virus diversity and host interactions through global metagenomics.</title>
        <authorList>
            <person name="Schulz F."/>
            <person name="Roux S."/>
            <person name="Paez-Espino D."/>
            <person name="Jungbluth S."/>
            <person name="Walsh D.A."/>
            <person name="Denef V.J."/>
            <person name="McMahon K.D."/>
            <person name="Konstantinidis K.T."/>
            <person name="Eloe-Fadrosh E.A."/>
            <person name="Kyrpides N.C."/>
            <person name="Woyke T."/>
        </authorList>
    </citation>
    <scope>NUCLEOTIDE SEQUENCE</scope>
    <source>
        <strain evidence="3">GVMAG-S-1074260-58</strain>
    </source>
</reference>
<keyword evidence="2" id="KW-1133">Transmembrane helix</keyword>
<evidence type="ECO:0000256" key="1">
    <source>
        <dbReference type="SAM" id="MobiDB-lite"/>
    </source>
</evidence>
<keyword evidence="2" id="KW-0472">Membrane</keyword>
<evidence type="ECO:0000256" key="2">
    <source>
        <dbReference type="SAM" id="Phobius"/>
    </source>
</evidence>
<name>A0A6C0JTY7_9ZZZZ</name>
<accession>A0A6C0JTY7</accession>
<evidence type="ECO:0000313" key="3">
    <source>
        <dbReference type="EMBL" id="QHU09212.1"/>
    </source>
</evidence>
<proteinExistence type="predicted"/>
<dbReference type="AlphaFoldDB" id="A0A6C0JTY7"/>
<feature type="transmembrane region" description="Helical" evidence="2">
    <location>
        <begin position="78"/>
        <end position="96"/>
    </location>
</feature>
<feature type="region of interest" description="Disordered" evidence="1">
    <location>
        <begin position="54"/>
        <end position="78"/>
    </location>
</feature>
<organism evidence="3">
    <name type="scientific">viral metagenome</name>
    <dbReference type="NCBI Taxonomy" id="1070528"/>
    <lineage>
        <taxon>unclassified sequences</taxon>
        <taxon>metagenomes</taxon>
        <taxon>organismal metagenomes</taxon>
    </lineage>
</organism>
<sequence length="119" mass="13162">MANYLNSLSNKLGLNSGGSRRKLRKGGSNLYGAEIGGPELLQYKTSGGNHLGVYDDSDTTMGGKRKRKMKRKTKRKRGGTVGLLAQASVPFGMIGLQRMVGKNMSRNQSKRRNRSFRRN</sequence>
<protein>
    <submittedName>
        <fullName evidence="3">Uncharacterized protein</fullName>
    </submittedName>
</protein>
<keyword evidence="2" id="KW-0812">Transmembrane</keyword>
<feature type="compositionally biased region" description="Basic residues" evidence="1">
    <location>
        <begin position="63"/>
        <end position="78"/>
    </location>
</feature>
<dbReference type="EMBL" id="MN740706">
    <property type="protein sequence ID" value="QHU09212.1"/>
    <property type="molecule type" value="Genomic_DNA"/>
</dbReference>